<feature type="compositionally biased region" description="Polar residues" evidence="1">
    <location>
        <begin position="211"/>
        <end position="221"/>
    </location>
</feature>
<keyword evidence="3" id="KW-1185">Reference proteome</keyword>
<feature type="compositionally biased region" description="Basic and acidic residues" evidence="1">
    <location>
        <begin position="108"/>
        <end position="119"/>
    </location>
</feature>
<feature type="compositionally biased region" description="Polar residues" evidence="1">
    <location>
        <begin position="1"/>
        <end position="12"/>
    </location>
</feature>
<evidence type="ECO:0000313" key="2">
    <source>
        <dbReference type="EMBL" id="KAK8173526.1"/>
    </source>
</evidence>
<proteinExistence type="predicted"/>
<feature type="region of interest" description="Disordered" evidence="1">
    <location>
        <begin position="1"/>
        <end position="280"/>
    </location>
</feature>
<evidence type="ECO:0000256" key="1">
    <source>
        <dbReference type="SAM" id="MobiDB-lite"/>
    </source>
</evidence>
<reference evidence="2 3" key="1">
    <citation type="journal article" date="2022" name="G3 (Bethesda)">
        <title>Enemy or ally: a genomic approach to elucidate the lifestyle of Phyllosticta citrichinaensis.</title>
        <authorList>
            <person name="Buijs V.A."/>
            <person name="Groenewald J.Z."/>
            <person name="Haridas S."/>
            <person name="LaButti K.M."/>
            <person name="Lipzen A."/>
            <person name="Martin F.M."/>
            <person name="Barry K."/>
            <person name="Grigoriev I.V."/>
            <person name="Crous P.W."/>
            <person name="Seidl M.F."/>
        </authorList>
    </citation>
    <scope>NUCLEOTIDE SEQUENCE [LARGE SCALE GENOMIC DNA]</scope>
    <source>
        <strain evidence="2 3">CBS 129764</strain>
    </source>
</reference>
<protein>
    <submittedName>
        <fullName evidence="2">Uncharacterized protein</fullName>
    </submittedName>
</protein>
<dbReference type="EMBL" id="JBBWUH010000003">
    <property type="protein sequence ID" value="KAK8173526.1"/>
    <property type="molecule type" value="Genomic_DNA"/>
</dbReference>
<feature type="compositionally biased region" description="Basic and acidic residues" evidence="1">
    <location>
        <begin position="52"/>
        <end position="72"/>
    </location>
</feature>
<gene>
    <name evidence="2" type="ORF">IWX90DRAFT_499498</name>
</gene>
<name>A0ABR1XZ29_9PEZI</name>
<evidence type="ECO:0000313" key="3">
    <source>
        <dbReference type="Proteomes" id="UP001456524"/>
    </source>
</evidence>
<feature type="compositionally biased region" description="Acidic residues" evidence="1">
    <location>
        <begin position="172"/>
        <end position="184"/>
    </location>
</feature>
<feature type="compositionally biased region" description="Polar residues" evidence="1">
    <location>
        <begin position="229"/>
        <end position="238"/>
    </location>
</feature>
<sequence>MTTAHQNTSSIIGKQDSRASPNMVHHTENKEKKRGLEPDRYKQVRSSPQDVKPVEFAKDPGPKSTNIEDLRANKRRRTIAQKPPGLHRTSTIRPHLKAEQNEPGNPNERYDNEQEKTNKISDLGLAQRDSLEDGGDKLSPPQKTCNFMPTRTAEAPQHGSITALQTSPAETDNSEPDSGEEDGIREERPGLHGNSHPDQVYATRHLLLTQPLPTHSASSPQGKPVANRQPRQQPSCPDNSIPEPRPVQLVEVSYGAGGQRLYKSRGLESPPPESESPEEH</sequence>
<comment type="caution">
    <text evidence="2">The sequence shown here is derived from an EMBL/GenBank/DDBJ whole genome shotgun (WGS) entry which is preliminary data.</text>
</comment>
<feature type="compositionally biased region" description="Polar residues" evidence="1">
    <location>
        <begin position="159"/>
        <end position="171"/>
    </location>
</feature>
<accession>A0ABR1XZ29</accession>
<organism evidence="2 3">
    <name type="scientific">Phyllosticta citrichinensis</name>
    <dbReference type="NCBI Taxonomy" id="1130410"/>
    <lineage>
        <taxon>Eukaryota</taxon>
        <taxon>Fungi</taxon>
        <taxon>Dikarya</taxon>
        <taxon>Ascomycota</taxon>
        <taxon>Pezizomycotina</taxon>
        <taxon>Dothideomycetes</taxon>
        <taxon>Dothideomycetes incertae sedis</taxon>
        <taxon>Botryosphaeriales</taxon>
        <taxon>Phyllostictaceae</taxon>
        <taxon>Phyllosticta</taxon>
    </lineage>
</organism>
<dbReference type="Proteomes" id="UP001456524">
    <property type="component" value="Unassembled WGS sequence"/>
</dbReference>
<feature type="compositionally biased region" description="Basic and acidic residues" evidence="1">
    <location>
        <begin position="25"/>
        <end position="42"/>
    </location>
</feature>